<evidence type="ECO:0000259" key="1">
    <source>
        <dbReference type="PROSITE" id="PS50126"/>
    </source>
</evidence>
<dbReference type="PANTHER" id="PTHR47559">
    <property type="entry name" value="OS03G0844900 PROTEIN"/>
    <property type="match status" value="1"/>
</dbReference>
<dbReference type="AlphaFoldDB" id="A0A0G1XXI2"/>
<dbReference type="Proteomes" id="UP000034740">
    <property type="component" value="Unassembled WGS sequence"/>
</dbReference>
<evidence type="ECO:0000313" key="2">
    <source>
        <dbReference type="EMBL" id="KKW35595.1"/>
    </source>
</evidence>
<dbReference type="SUPFAM" id="SSF50249">
    <property type="entry name" value="Nucleic acid-binding proteins"/>
    <property type="match status" value="3"/>
</dbReference>
<dbReference type="PROSITE" id="PS50126">
    <property type="entry name" value="S1"/>
    <property type="match status" value="2"/>
</dbReference>
<protein>
    <submittedName>
        <fullName evidence="2">RNA binding S1 domain protein</fullName>
    </submittedName>
</protein>
<dbReference type="EMBL" id="LCRO01000006">
    <property type="protein sequence ID" value="KKW35595.1"/>
    <property type="molecule type" value="Genomic_DNA"/>
</dbReference>
<dbReference type="GO" id="GO:0003676">
    <property type="term" value="F:nucleic acid binding"/>
    <property type="evidence" value="ECO:0007669"/>
    <property type="project" value="InterPro"/>
</dbReference>
<reference evidence="2 3" key="1">
    <citation type="journal article" date="2015" name="Nature">
        <title>rRNA introns, odd ribosomes, and small enigmatic genomes across a large radiation of phyla.</title>
        <authorList>
            <person name="Brown C.T."/>
            <person name="Hug L.A."/>
            <person name="Thomas B.C."/>
            <person name="Sharon I."/>
            <person name="Castelle C.J."/>
            <person name="Singh A."/>
            <person name="Wilkins M.J."/>
            <person name="Williams K.H."/>
            <person name="Banfield J.F."/>
        </authorList>
    </citation>
    <scope>NUCLEOTIDE SEQUENCE [LARGE SCALE GENOMIC DNA]</scope>
</reference>
<dbReference type="InterPro" id="IPR052757">
    <property type="entry name" value="Ribosomal_protein_S1"/>
</dbReference>
<dbReference type="PANTHER" id="PTHR47559:SF1">
    <property type="entry name" value="OS03G0844900 PROTEIN"/>
    <property type="match status" value="1"/>
</dbReference>
<accession>A0A0G1XXI2</accession>
<feature type="domain" description="S1 motif" evidence="1">
    <location>
        <begin position="215"/>
        <end position="282"/>
    </location>
</feature>
<organism evidence="2 3">
    <name type="scientific">Candidatus Adlerbacteria bacterium GW2011_GWA1_54_10</name>
    <dbReference type="NCBI Taxonomy" id="1618605"/>
    <lineage>
        <taxon>Bacteria</taxon>
        <taxon>Candidatus Adleribacteriota</taxon>
    </lineage>
</organism>
<gene>
    <name evidence="2" type="ORF">UY83_C0006G0072</name>
</gene>
<dbReference type="SMART" id="SM00316">
    <property type="entry name" value="S1"/>
    <property type="match status" value="3"/>
</dbReference>
<dbReference type="Pfam" id="PF00575">
    <property type="entry name" value="S1"/>
    <property type="match status" value="2"/>
</dbReference>
<sequence length="385" mass="42451">MQTAELEKEESLNVADVPESVMQALAAQAQEPPKEGDIVEGKVLALDRAKLYIDLPPWGTGVIYGREYLNAREVIKRTNIGDVVAAKVIGTDKEGYIELSLKEARQALLWAEAEEAVKTKAQFELAVKEANKGGLILEWQGLQGFLPASQLKPEHYPRIPDGDKDKILEELRKLVGEKFVVTMIGATPKEGKLIFSEKGQDDKEKRELIANYSVGDTVEGEVTGMVDFGVFVKLEEGLEGLVHISEIDWGLVDDPRHFFKVGDRAKVKIIDIKEGKISLSVKQLKENPWLTAAGKYNKGDKVEGVVIKFNKHGALASIEEGMSKTKKPPVITTGGSTLMRQTEIYARASDIMKVRNAPICSRIPVCGPRGFLAACRRGWRSSKSP</sequence>
<dbReference type="Gene3D" id="2.40.50.140">
    <property type="entry name" value="Nucleic acid-binding proteins"/>
    <property type="match status" value="3"/>
</dbReference>
<dbReference type="InterPro" id="IPR003029">
    <property type="entry name" value="S1_domain"/>
</dbReference>
<evidence type="ECO:0000313" key="3">
    <source>
        <dbReference type="Proteomes" id="UP000034740"/>
    </source>
</evidence>
<proteinExistence type="predicted"/>
<name>A0A0G1XXI2_9BACT</name>
<feature type="domain" description="S1 motif" evidence="1">
    <location>
        <begin position="36"/>
        <end position="102"/>
    </location>
</feature>
<dbReference type="InterPro" id="IPR012340">
    <property type="entry name" value="NA-bd_OB-fold"/>
</dbReference>
<comment type="caution">
    <text evidence="2">The sequence shown here is derived from an EMBL/GenBank/DDBJ whole genome shotgun (WGS) entry which is preliminary data.</text>
</comment>